<feature type="domain" description="F-box" evidence="1">
    <location>
        <begin position="38"/>
        <end position="92"/>
    </location>
</feature>
<name>A0AAV2I9Q1_LYMST</name>
<sequence>VQVQPTVYTALNWDSKVLFQYDLEEDDEDQQAEQCAFYPQLTSLPFEVLQQIAKHLDSFSLCNLSLTCHLLRDVCCSLLNDHGIVLLNWQRHKHVE</sequence>
<dbReference type="GO" id="GO:0061630">
    <property type="term" value="F:ubiquitin protein ligase activity"/>
    <property type="evidence" value="ECO:0007669"/>
    <property type="project" value="InterPro"/>
</dbReference>
<reference evidence="2 3" key="1">
    <citation type="submission" date="2024-04" db="EMBL/GenBank/DDBJ databases">
        <authorList>
            <consortium name="Genoscope - CEA"/>
            <person name="William W."/>
        </authorList>
    </citation>
    <scope>NUCLEOTIDE SEQUENCE [LARGE SCALE GENOMIC DNA]</scope>
</reference>
<feature type="non-terminal residue" evidence="2">
    <location>
        <position position="96"/>
    </location>
</feature>
<dbReference type="Gene3D" id="1.20.1280.50">
    <property type="match status" value="1"/>
</dbReference>
<dbReference type="SMART" id="SM00256">
    <property type="entry name" value="FBOX"/>
    <property type="match status" value="1"/>
</dbReference>
<organism evidence="2 3">
    <name type="scientific">Lymnaea stagnalis</name>
    <name type="common">Great pond snail</name>
    <name type="synonym">Helix stagnalis</name>
    <dbReference type="NCBI Taxonomy" id="6523"/>
    <lineage>
        <taxon>Eukaryota</taxon>
        <taxon>Metazoa</taxon>
        <taxon>Spiralia</taxon>
        <taxon>Lophotrochozoa</taxon>
        <taxon>Mollusca</taxon>
        <taxon>Gastropoda</taxon>
        <taxon>Heterobranchia</taxon>
        <taxon>Euthyneura</taxon>
        <taxon>Panpulmonata</taxon>
        <taxon>Hygrophila</taxon>
        <taxon>Lymnaeoidea</taxon>
        <taxon>Lymnaeidae</taxon>
        <taxon>Lymnaea</taxon>
    </lineage>
</organism>
<dbReference type="Proteomes" id="UP001497497">
    <property type="component" value="Unassembled WGS sequence"/>
</dbReference>
<protein>
    <recommendedName>
        <fullName evidence="1">F-box domain-containing protein</fullName>
    </recommendedName>
</protein>
<dbReference type="EMBL" id="CAXITT010000512">
    <property type="protein sequence ID" value="CAL1542896.1"/>
    <property type="molecule type" value="Genomic_DNA"/>
</dbReference>
<accession>A0AAV2I9Q1</accession>
<evidence type="ECO:0000313" key="3">
    <source>
        <dbReference type="Proteomes" id="UP001497497"/>
    </source>
</evidence>
<dbReference type="AlphaFoldDB" id="A0AAV2I9Q1"/>
<keyword evidence="3" id="KW-1185">Reference proteome</keyword>
<comment type="caution">
    <text evidence="2">The sequence shown here is derived from an EMBL/GenBank/DDBJ whole genome shotgun (WGS) entry which is preliminary data.</text>
</comment>
<dbReference type="InterPro" id="IPR001810">
    <property type="entry name" value="F-box_dom"/>
</dbReference>
<feature type="non-terminal residue" evidence="2">
    <location>
        <position position="1"/>
    </location>
</feature>
<dbReference type="PANTHER" id="PTHR15933">
    <property type="entry name" value="PROTEIN CBG16327"/>
    <property type="match status" value="1"/>
</dbReference>
<dbReference type="PANTHER" id="PTHR15933:SF20">
    <property type="entry name" value="F-BOX DOMAIN-CONTAINING PROTEIN"/>
    <property type="match status" value="1"/>
</dbReference>
<dbReference type="PROSITE" id="PS50181">
    <property type="entry name" value="FBOX"/>
    <property type="match status" value="1"/>
</dbReference>
<dbReference type="SUPFAM" id="SSF81383">
    <property type="entry name" value="F-box domain"/>
    <property type="match status" value="1"/>
</dbReference>
<evidence type="ECO:0000313" key="2">
    <source>
        <dbReference type="EMBL" id="CAL1542896.1"/>
    </source>
</evidence>
<proteinExistence type="predicted"/>
<gene>
    <name evidence="2" type="ORF">GSLYS_00016430001</name>
</gene>
<dbReference type="InterPro" id="IPR036047">
    <property type="entry name" value="F-box-like_dom_sf"/>
</dbReference>
<dbReference type="InterPro" id="IPR031890">
    <property type="entry name" value="Fbxo30/Fbxo40"/>
</dbReference>
<evidence type="ECO:0000259" key="1">
    <source>
        <dbReference type="PROSITE" id="PS50181"/>
    </source>
</evidence>
<dbReference type="Pfam" id="PF15966">
    <property type="entry name" value="F-box_4"/>
    <property type="match status" value="1"/>
</dbReference>